<feature type="compositionally biased region" description="Polar residues" evidence="16">
    <location>
        <begin position="943"/>
        <end position="954"/>
    </location>
</feature>
<dbReference type="SUPFAM" id="SSF54236">
    <property type="entry name" value="Ubiquitin-like"/>
    <property type="match status" value="1"/>
</dbReference>
<dbReference type="SMART" id="SM00553">
    <property type="entry name" value="SEP"/>
    <property type="match status" value="1"/>
</dbReference>
<dbReference type="PROSITE" id="PS51399">
    <property type="entry name" value="SEP"/>
    <property type="match status" value="1"/>
</dbReference>
<dbReference type="Proteomes" id="UP000007799">
    <property type="component" value="Unassembled WGS sequence"/>
</dbReference>
<dbReference type="FunFam" id="3.30.420.210:FF:000003">
    <property type="entry name" value="UBX domain protein 11"/>
    <property type="match status" value="1"/>
</dbReference>
<dbReference type="SUPFAM" id="SSF102848">
    <property type="entry name" value="NSFL1 (p97 ATPase) cofactor p47, SEP domain"/>
    <property type="match status" value="1"/>
</dbReference>
<dbReference type="PROSITE" id="PS00973">
    <property type="entry name" value="USP_2"/>
    <property type="match status" value="1"/>
</dbReference>
<keyword evidence="5" id="KW-0963">Cytoplasm</keyword>
<dbReference type="AlphaFoldDB" id="F2U476"/>
<feature type="compositionally biased region" description="Basic and acidic residues" evidence="16">
    <location>
        <begin position="385"/>
        <end position="401"/>
    </location>
</feature>
<gene>
    <name evidence="19" type="ORF">PTSG_11964</name>
</gene>
<dbReference type="GO" id="GO:0006508">
    <property type="term" value="P:proteolysis"/>
    <property type="evidence" value="ECO:0007669"/>
    <property type="project" value="UniProtKB-KW"/>
</dbReference>
<evidence type="ECO:0000256" key="11">
    <source>
        <dbReference type="ARBA" id="ARBA00062345"/>
    </source>
</evidence>
<dbReference type="eggNOG" id="KOG1864">
    <property type="taxonomic scope" value="Eukaryota"/>
</dbReference>
<feature type="domain" description="SEP" evidence="18">
    <location>
        <begin position="286"/>
        <end position="350"/>
    </location>
</feature>
<dbReference type="GeneID" id="16076262"/>
<evidence type="ECO:0000256" key="1">
    <source>
        <dbReference type="ARBA" id="ARBA00000707"/>
    </source>
</evidence>
<dbReference type="KEGG" id="sre:PTSG_11964"/>
<feature type="region of interest" description="Disordered" evidence="16">
    <location>
        <begin position="194"/>
        <end position="243"/>
    </location>
</feature>
<accession>F2U476</accession>
<evidence type="ECO:0000256" key="10">
    <source>
        <dbReference type="ARBA" id="ARBA00059434"/>
    </source>
</evidence>
<keyword evidence="20" id="KW-1185">Reference proteome</keyword>
<dbReference type="PROSITE" id="PS50235">
    <property type="entry name" value="USP_3"/>
    <property type="match status" value="1"/>
</dbReference>
<name>F2U476_SALR5</name>
<dbReference type="GO" id="GO:0005634">
    <property type="term" value="C:nucleus"/>
    <property type="evidence" value="ECO:0007669"/>
    <property type="project" value="TreeGrafter"/>
</dbReference>
<dbReference type="Gene3D" id="3.90.70.10">
    <property type="entry name" value="Cysteine proteinases"/>
    <property type="match status" value="1"/>
</dbReference>
<feature type="region of interest" description="Disordered" evidence="16">
    <location>
        <begin position="649"/>
        <end position="684"/>
    </location>
</feature>
<dbReference type="PANTHER" id="PTHR24006:SF733">
    <property type="entry name" value="RE52890P"/>
    <property type="match status" value="1"/>
</dbReference>
<evidence type="ECO:0000256" key="5">
    <source>
        <dbReference type="ARBA" id="ARBA00022490"/>
    </source>
</evidence>
<dbReference type="MEROPS" id="C19.008"/>
<keyword evidence="7 19" id="KW-0378">Hydrolase</keyword>
<organism evidence="20">
    <name type="scientific">Salpingoeca rosetta (strain ATCC 50818 / BSB-021)</name>
    <dbReference type="NCBI Taxonomy" id="946362"/>
    <lineage>
        <taxon>Eukaryota</taxon>
        <taxon>Choanoflagellata</taxon>
        <taxon>Craspedida</taxon>
        <taxon>Salpingoecidae</taxon>
        <taxon>Salpingoeca</taxon>
    </lineage>
</organism>
<evidence type="ECO:0000256" key="14">
    <source>
        <dbReference type="ARBA" id="ARBA00081109"/>
    </source>
</evidence>
<feature type="compositionally biased region" description="Basic residues" evidence="16">
    <location>
        <begin position="10"/>
        <end position="21"/>
    </location>
</feature>
<evidence type="ECO:0000256" key="8">
    <source>
        <dbReference type="ARBA" id="ARBA00023054"/>
    </source>
</evidence>
<evidence type="ECO:0000259" key="17">
    <source>
        <dbReference type="PROSITE" id="PS50235"/>
    </source>
</evidence>
<feature type="compositionally biased region" description="Basic and acidic residues" evidence="16">
    <location>
        <begin position="27"/>
        <end position="41"/>
    </location>
</feature>
<dbReference type="InterPro" id="IPR038765">
    <property type="entry name" value="Papain-like_cys_pep_sf"/>
</dbReference>
<dbReference type="Pfam" id="PF00443">
    <property type="entry name" value="UCH"/>
    <property type="match status" value="1"/>
</dbReference>
<evidence type="ECO:0000256" key="9">
    <source>
        <dbReference type="ARBA" id="ARBA00023212"/>
    </source>
</evidence>
<evidence type="ECO:0000256" key="15">
    <source>
        <dbReference type="SAM" id="Coils"/>
    </source>
</evidence>
<dbReference type="InterPro" id="IPR012989">
    <property type="entry name" value="SEP_domain"/>
</dbReference>
<feature type="coiled-coil region" evidence="15">
    <location>
        <begin position="108"/>
        <end position="149"/>
    </location>
</feature>
<evidence type="ECO:0000313" key="19">
    <source>
        <dbReference type="EMBL" id="EGD82442.1"/>
    </source>
</evidence>
<dbReference type="RefSeq" id="XP_004995678.1">
    <property type="nucleotide sequence ID" value="XM_004995621.1"/>
</dbReference>
<comment type="function">
    <text evidence="10">May be involved in the reorganization of actin cytoskeleton mediated by RND1, RND2 and RND3. Promotes RHOA activation mediated by GNA12 and GNA13.</text>
</comment>
<evidence type="ECO:0000256" key="4">
    <source>
        <dbReference type="ARBA" id="ARBA00012759"/>
    </source>
</evidence>
<dbReference type="InterPro" id="IPR050164">
    <property type="entry name" value="Peptidase_C19"/>
</dbReference>
<evidence type="ECO:0000256" key="2">
    <source>
        <dbReference type="ARBA" id="ARBA00004245"/>
    </source>
</evidence>
<evidence type="ECO:0000256" key="3">
    <source>
        <dbReference type="ARBA" id="ARBA00009085"/>
    </source>
</evidence>
<reference evidence="19" key="1">
    <citation type="submission" date="2009-08" db="EMBL/GenBank/DDBJ databases">
        <title>Annotation of Salpingoeca rosetta.</title>
        <authorList>
            <consortium name="The Broad Institute Genome Sequencing Platform"/>
            <person name="Russ C."/>
            <person name="Cuomo C."/>
            <person name="Burger G."/>
            <person name="Gray M.W."/>
            <person name="Holland P.W.H."/>
            <person name="King N."/>
            <person name="Lang F.B.F."/>
            <person name="Roger A.J."/>
            <person name="Ruiz-Trillo I."/>
            <person name="Young S.K."/>
            <person name="Zeng Q."/>
            <person name="Gargeya S."/>
            <person name="Alvarado L."/>
            <person name="Berlin A."/>
            <person name="Chapman S.B."/>
            <person name="Chen Z."/>
            <person name="Freedman E."/>
            <person name="Gellesch M."/>
            <person name="Goldberg J."/>
            <person name="Griggs A."/>
            <person name="Gujja S."/>
            <person name="Heilman E."/>
            <person name="Heiman D."/>
            <person name="Howarth C."/>
            <person name="Mehta T."/>
            <person name="Neiman D."/>
            <person name="Pearson M."/>
            <person name="Roberts A."/>
            <person name="Saif S."/>
            <person name="Shea T."/>
            <person name="Shenoy N."/>
            <person name="Sisk P."/>
            <person name="Stolte C."/>
            <person name="Sykes S."/>
            <person name="White J."/>
            <person name="Yandava C."/>
            <person name="Haas B."/>
            <person name="Nusbaum C."/>
            <person name="Birren B."/>
        </authorList>
    </citation>
    <scope>NUCLEOTIDE SEQUENCE [LARGE SCALE GENOMIC DNA]</scope>
    <source>
        <strain evidence="19">ATCC 50818</strain>
    </source>
</reference>
<comment type="subcellular location">
    <subcellularLocation>
        <location evidence="2">Cytoplasm</location>
        <location evidence="2">Cytoskeleton</location>
    </subcellularLocation>
</comment>
<comment type="subunit">
    <text evidence="11">Interacts with GNA12, GNA13, RND1, RND2 and RND3.</text>
</comment>
<dbReference type="Pfam" id="PF08059">
    <property type="entry name" value="SEP"/>
    <property type="match status" value="1"/>
</dbReference>
<keyword evidence="9" id="KW-0206">Cytoskeleton</keyword>
<dbReference type="SUPFAM" id="SSF54001">
    <property type="entry name" value="Cysteine proteinases"/>
    <property type="match status" value="1"/>
</dbReference>
<sequence length="969" mass="106617">MADELSALGGRRRGPLAKKKGGPQGQKKGDETSKAADDAAKKGKRQLPVREPAHDEQAMFDSLVGKPERKNDLGAFSSLLRSSRTSGGGGTGYNTRPRSSRVSDHDLISTMAARLRSLERQLHLANQACSEKDKTVGSLRRKIKQLQAEKALSDGMAADARAVTQELSRLQRQVHEMETFLADYGLVWVGAGSDEDEDYEGEEEMDSGGVSPKAPTPTRPQPPSDTKDATTQPTAPDTSMAQPSAEFKVDFDQVVRNVDELNLLAGDGAAKIERDGDTNMARLKHTQRVPLTLYSNGFLLFEGPFRSYDDGTAQMFMRDLMDGYFPWELKDRFPEGCPFDLVDKRTVEYKRPVIRGFPGVGMVLGGKQDHSRLIDEPKTQLVRDEAKPEAVHVGSQDDKAPGRAGGTEQLLSRLPPAVVVNGVVVDIRGAVQSHIGAADSTKKPGQRGGVELVGTPVATLLRQHADAITNGTAPPAERPHTPLDIATIQVRLVGSARRLMLKMRYRDTVADVRRQISKHDPSLTNFRLVRAYPKLFGNTCYCNSVLQALYFCKPFRHHVLQYRDSGFTADDGGKDGSRLLSELAALFHSIAHGKKKTGTISPKRFYQQLKAENELFRSNMQQDAQELLNFLLNTIAECVQRQETVVVKARSSKGRRGSSSPASTISSGTTRSAVSATSSSSSSSQENKTWVHDIFEGVLSSETRCLSCETVRTRDECFLDLSLDIDRDCSISSCLRSFSNTETLSADSKYFCETCCSKQEAQKRMRVKRMPNVLAIHLKRFKYVERMQQFTKLDHRVVFPKELRLFNATEAAEEEDRIYDLFAFVVHIGSRPSRGHYITIVRSNGNWVLFDDDIVDVMTDDELQLFFGRTATQCSYGQTHPLETAYILFYETRGLECGQALPPTALLRRHTHNATPTSADGDGGGGGGGGGGKRKGRRRLLSATPSAMSESGTAASAPPSPRKGSTVRS</sequence>
<dbReference type="InterPro" id="IPR036241">
    <property type="entry name" value="NSFL1C_SEP_dom_sf"/>
</dbReference>
<dbReference type="PANTHER" id="PTHR24006">
    <property type="entry name" value="UBIQUITIN CARBOXYL-TERMINAL HYDROLASE"/>
    <property type="match status" value="1"/>
</dbReference>
<dbReference type="EC" id="3.4.19.12" evidence="4"/>
<dbReference type="InterPro" id="IPR029071">
    <property type="entry name" value="Ubiquitin-like_domsf"/>
</dbReference>
<dbReference type="CDD" id="cd02663">
    <property type="entry name" value="Peptidase_C19G"/>
    <property type="match status" value="1"/>
</dbReference>
<evidence type="ECO:0000256" key="12">
    <source>
        <dbReference type="ARBA" id="ARBA00073759"/>
    </source>
</evidence>
<evidence type="ECO:0000256" key="6">
    <source>
        <dbReference type="ARBA" id="ARBA00022670"/>
    </source>
</evidence>
<dbReference type="InterPro" id="IPR018200">
    <property type="entry name" value="USP_CS"/>
</dbReference>
<proteinExistence type="inferred from homology"/>
<feature type="compositionally biased region" description="Pro residues" evidence="16">
    <location>
        <begin position="214"/>
        <end position="223"/>
    </location>
</feature>
<keyword evidence="6" id="KW-0645">Protease</keyword>
<dbReference type="Gene3D" id="3.30.420.210">
    <property type="entry name" value="SEP domain"/>
    <property type="match status" value="1"/>
</dbReference>
<dbReference type="STRING" id="946362.F2U476"/>
<dbReference type="GO" id="GO:0005829">
    <property type="term" value="C:cytosol"/>
    <property type="evidence" value="ECO:0007669"/>
    <property type="project" value="TreeGrafter"/>
</dbReference>
<feature type="domain" description="USP" evidence="17">
    <location>
        <begin position="530"/>
        <end position="893"/>
    </location>
</feature>
<evidence type="ECO:0000313" key="20">
    <source>
        <dbReference type="Proteomes" id="UP000007799"/>
    </source>
</evidence>
<feature type="compositionally biased region" description="Gly residues" evidence="16">
    <location>
        <begin position="921"/>
        <end position="931"/>
    </location>
</feature>
<keyword evidence="8 15" id="KW-0175">Coiled coil</keyword>
<dbReference type="eggNOG" id="KOG2086">
    <property type="taxonomic scope" value="Eukaryota"/>
</dbReference>
<comment type="similarity">
    <text evidence="3">Belongs to the peptidase C19 family.</text>
</comment>
<feature type="compositionally biased region" description="Acidic residues" evidence="16">
    <location>
        <begin position="194"/>
        <end position="206"/>
    </location>
</feature>
<feature type="region of interest" description="Disordered" evidence="16">
    <location>
        <begin position="1"/>
        <end position="103"/>
    </location>
</feature>
<dbReference type="GO" id="GO:0005856">
    <property type="term" value="C:cytoskeleton"/>
    <property type="evidence" value="ECO:0007669"/>
    <property type="project" value="UniProtKB-SubCell"/>
</dbReference>
<evidence type="ECO:0000256" key="16">
    <source>
        <dbReference type="SAM" id="MobiDB-lite"/>
    </source>
</evidence>
<dbReference type="GO" id="GO:0004843">
    <property type="term" value="F:cysteine-type deubiquitinase activity"/>
    <property type="evidence" value="ECO:0007669"/>
    <property type="project" value="UniProtKB-EC"/>
</dbReference>
<feature type="compositionally biased region" description="Polar residues" evidence="16">
    <location>
        <begin position="229"/>
        <end position="242"/>
    </location>
</feature>
<feature type="region of interest" description="Disordered" evidence="16">
    <location>
        <begin position="385"/>
        <end position="408"/>
    </location>
</feature>
<evidence type="ECO:0000256" key="7">
    <source>
        <dbReference type="ARBA" id="ARBA00022801"/>
    </source>
</evidence>
<feature type="region of interest" description="Disordered" evidence="16">
    <location>
        <begin position="913"/>
        <end position="969"/>
    </location>
</feature>
<feature type="compositionally biased region" description="Low complexity" evidence="16">
    <location>
        <begin position="657"/>
        <end position="684"/>
    </location>
</feature>
<evidence type="ECO:0000256" key="13">
    <source>
        <dbReference type="ARBA" id="ARBA00075811"/>
    </source>
</evidence>
<dbReference type="InParanoid" id="F2U476"/>
<dbReference type="InterPro" id="IPR001394">
    <property type="entry name" value="Peptidase_C19_UCH"/>
</dbReference>
<dbReference type="InterPro" id="IPR028889">
    <property type="entry name" value="USP"/>
</dbReference>
<dbReference type="EMBL" id="GL832961">
    <property type="protein sequence ID" value="EGD82442.1"/>
    <property type="molecule type" value="Genomic_DNA"/>
</dbReference>
<comment type="catalytic activity">
    <reaction evidence="1">
        <text>Thiol-dependent hydrolysis of ester, thioester, amide, peptide and isopeptide bonds formed by the C-terminal Gly of ubiquitin (a 76-residue protein attached to proteins as an intracellular targeting signal).</text>
        <dbReference type="EC" id="3.4.19.12"/>
    </reaction>
</comment>
<dbReference type="GO" id="GO:0016579">
    <property type="term" value="P:protein deubiquitination"/>
    <property type="evidence" value="ECO:0007669"/>
    <property type="project" value="InterPro"/>
</dbReference>
<evidence type="ECO:0000259" key="18">
    <source>
        <dbReference type="PROSITE" id="PS51399"/>
    </source>
</evidence>
<protein>
    <recommendedName>
        <fullName evidence="12">UBX domain-containing protein 11</fullName>
        <ecNumber evidence="4">3.4.19.12</ecNumber>
    </recommendedName>
    <alternativeName>
        <fullName evidence="14">Socius</fullName>
    </alternativeName>
    <alternativeName>
        <fullName evidence="13">UBX domain-containing protein 5</fullName>
    </alternativeName>
</protein>
<dbReference type="OrthoDB" id="27652at2759"/>